<proteinExistence type="predicted"/>
<protein>
    <submittedName>
        <fullName evidence="2">Uncharacterized protein</fullName>
    </submittedName>
</protein>
<sequence length="109" mass="12123">MDIEIDMLSLLAIPSVIARLNRELEESNHPCRVVHVARGSYDAFPAFDEDVFRGFDLLISPGDPVDRWFGGRTSAQSYLTTVEVDKDGQIVDYDSTREDTNVADGEADS</sequence>
<reference evidence="2" key="1">
    <citation type="submission" date="2019-05" db="EMBL/GenBank/DDBJ databases">
        <title>Metatranscriptomic reconstruction reveals RNA viruses with the potential to shape carbon cycling in soil.</title>
        <authorList>
            <person name="Starr E.P."/>
            <person name="Nuccio E."/>
            <person name="Pett-Ridge J."/>
            <person name="Banfield J.F."/>
            <person name="Firestone M.K."/>
        </authorList>
    </citation>
    <scope>NUCLEOTIDE SEQUENCE</scope>
    <source>
        <strain evidence="2">H4_Bulk_Litter_23_scaffold_3719</strain>
    </source>
</reference>
<gene>
    <name evidence="2" type="ORF">H4BulkLitter233719_000002</name>
</gene>
<feature type="compositionally biased region" description="Basic and acidic residues" evidence="1">
    <location>
        <begin position="90"/>
        <end position="100"/>
    </location>
</feature>
<evidence type="ECO:0000313" key="2">
    <source>
        <dbReference type="EMBL" id="QDH90545.1"/>
    </source>
</evidence>
<dbReference type="EMBL" id="MN035606">
    <property type="protein sequence ID" value="QDH90545.1"/>
    <property type="molecule type" value="Genomic_RNA"/>
</dbReference>
<accession>A0A514DAA6</accession>
<evidence type="ECO:0000256" key="1">
    <source>
        <dbReference type="SAM" id="MobiDB-lite"/>
    </source>
</evidence>
<feature type="region of interest" description="Disordered" evidence="1">
    <location>
        <begin position="90"/>
        <end position="109"/>
    </location>
</feature>
<organism evidence="2">
    <name type="scientific">Leviviridae sp</name>
    <dbReference type="NCBI Taxonomy" id="2027243"/>
    <lineage>
        <taxon>Viruses</taxon>
        <taxon>Riboviria</taxon>
        <taxon>Orthornavirae</taxon>
        <taxon>Lenarviricota</taxon>
        <taxon>Leviviricetes</taxon>
        <taxon>Norzivirales</taxon>
        <taxon>Fiersviridae</taxon>
    </lineage>
</organism>
<name>A0A514DAA6_9VIRU</name>